<reference evidence="2" key="1">
    <citation type="journal article" date="2020" name="mSystems">
        <title>Genome- and Community-Level Interaction Insights into Carbon Utilization and Element Cycling Functions of Hydrothermarchaeota in Hydrothermal Sediment.</title>
        <authorList>
            <person name="Zhou Z."/>
            <person name="Liu Y."/>
            <person name="Xu W."/>
            <person name="Pan J."/>
            <person name="Luo Z.H."/>
            <person name="Li M."/>
        </authorList>
    </citation>
    <scope>NUCLEOTIDE SEQUENCE [LARGE SCALE GENOMIC DNA]</scope>
    <source>
        <strain evidence="2">SpSt-897</strain>
    </source>
</reference>
<feature type="transmembrane region" description="Helical" evidence="1">
    <location>
        <begin position="293"/>
        <end position="317"/>
    </location>
</feature>
<sequence length="328" mass="36058">MCHPRRPHNISGRRVLAGSRWLFWSCGLITLLALILFGRTSPLASVVLGIWLPLPILLVGWRLGTGKAALLALVGALFVVALTPGLAAWQDDAGLWAILLMGLLLVIWRCRGWPEGSGIMVTVAFLGLLSLGFFLGQAYFQGLTPAQLWQGRSQELGNALTAMLADAGVSISDLKLMGLPRVELQDLLIQVLPALVLINYALTAWINVLVGRKLAQAWGWADQGEPLSLWASPEWLVFFLVAAGFSLLVPVAWVRQTGLNLILILGFMYFCQGIAVIAALLQRYQLPLVLRGVVYFLAFMNPLMIVVMILGLTDLWLDFRMLQPPREP</sequence>
<dbReference type="InterPro" id="IPR018710">
    <property type="entry name" value="DUF2232"/>
</dbReference>
<feature type="transmembrane region" description="Helical" evidence="1">
    <location>
        <begin position="93"/>
        <end position="110"/>
    </location>
</feature>
<dbReference type="PANTHER" id="PTHR41324:SF1">
    <property type="entry name" value="DUF2232 DOMAIN-CONTAINING PROTEIN"/>
    <property type="match status" value="1"/>
</dbReference>
<evidence type="ECO:0000256" key="1">
    <source>
        <dbReference type="SAM" id="Phobius"/>
    </source>
</evidence>
<feature type="transmembrane region" description="Helical" evidence="1">
    <location>
        <begin position="117"/>
        <end position="136"/>
    </location>
</feature>
<proteinExistence type="predicted"/>
<feature type="transmembrane region" description="Helical" evidence="1">
    <location>
        <begin position="235"/>
        <end position="254"/>
    </location>
</feature>
<evidence type="ECO:0000313" key="2">
    <source>
        <dbReference type="EMBL" id="HGF34145.1"/>
    </source>
</evidence>
<feature type="transmembrane region" description="Helical" evidence="1">
    <location>
        <begin position="43"/>
        <end position="61"/>
    </location>
</feature>
<organism evidence="2">
    <name type="scientific">Desulfobacca acetoxidans</name>
    <dbReference type="NCBI Taxonomy" id="60893"/>
    <lineage>
        <taxon>Bacteria</taxon>
        <taxon>Pseudomonadati</taxon>
        <taxon>Thermodesulfobacteriota</taxon>
        <taxon>Desulfobaccia</taxon>
        <taxon>Desulfobaccales</taxon>
        <taxon>Desulfobaccaceae</taxon>
        <taxon>Desulfobacca</taxon>
    </lineage>
</organism>
<keyword evidence="1" id="KW-0812">Transmembrane</keyword>
<protein>
    <submittedName>
        <fullName evidence="2">DUF2232 domain-containing protein</fullName>
    </submittedName>
</protein>
<feature type="transmembrane region" description="Helical" evidence="1">
    <location>
        <begin position="188"/>
        <end position="210"/>
    </location>
</feature>
<comment type="caution">
    <text evidence="2">The sequence shown here is derived from an EMBL/GenBank/DDBJ whole genome shotgun (WGS) entry which is preliminary data.</text>
</comment>
<feature type="transmembrane region" description="Helical" evidence="1">
    <location>
        <begin position="68"/>
        <end position="87"/>
    </location>
</feature>
<keyword evidence="1" id="KW-0472">Membrane</keyword>
<dbReference type="PANTHER" id="PTHR41324">
    <property type="entry name" value="MEMBRANE PROTEIN-RELATED"/>
    <property type="match status" value="1"/>
</dbReference>
<accession>A0A7C3Z1Z4</accession>
<feature type="transmembrane region" description="Helical" evidence="1">
    <location>
        <begin position="21"/>
        <end position="37"/>
    </location>
</feature>
<dbReference type="AlphaFoldDB" id="A0A7C3Z1Z4"/>
<gene>
    <name evidence="2" type="ORF">ENW96_07115</name>
</gene>
<dbReference type="Pfam" id="PF09991">
    <property type="entry name" value="DUF2232"/>
    <property type="match status" value="1"/>
</dbReference>
<feature type="transmembrane region" description="Helical" evidence="1">
    <location>
        <begin position="261"/>
        <end position="281"/>
    </location>
</feature>
<keyword evidence="1" id="KW-1133">Transmembrane helix</keyword>
<dbReference type="EMBL" id="DTMF01000178">
    <property type="protein sequence ID" value="HGF34145.1"/>
    <property type="molecule type" value="Genomic_DNA"/>
</dbReference>
<name>A0A7C3Z1Z4_9BACT</name>